<feature type="compositionally biased region" description="Basic residues" evidence="1">
    <location>
        <begin position="255"/>
        <end position="267"/>
    </location>
</feature>
<dbReference type="Proteomes" id="UP000054270">
    <property type="component" value="Unassembled WGS sequence"/>
</dbReference>
<keyword evidence="2" id="KW-1133">Transmembrane helix</keyword>
<feature type="compositionally biased region" description="Low complexity" evidence="1">
    <location>
        <begin position="317"/>
        <end position="333"/>
    </location>
</feature>
<accession>A0A0D2PC89</accession>
<evidence type="ECO:0000313" key="4">
    <source>
        <dbReference type="Proteomes" id="UP000054270"/>
    </source>
</evidence>
<name>A0A0D2PC89_HYPSF</name>
<dbReference type="OrthoDB" id="3005638at2759"/>
<keyword evidence="2" id="KW-0812">Transmembrane</keyword>
<sequence>MDTTNAQGILISAAGLLYACLGFSLSVIAALYNLLNRRSKAPSDLILALPSHSGSTTSPTPRVRQPIRSFSDKQTNRIPPRLLSEGVLSRSFSEKGVVFSESPPSSPFQILRPLPTGAEKVPEPLLEKHKRRFHHQRSHSIPAILVDNFDSSEYITWNSADHLDAERRPPVHIEDASPPSTINPIRRSSTTHFFCDGKSRPRIFNPKSWGKDKKSKTLKRCRSSPQLYTGPFLPVPAPNQPASTGSDVSAEANLKKTKSWKSLRKARSSITDKPAPKPETRKAEKKKSQTLRTHPYEAPYFAPHPVPSMPVKITFISDRTTSDSSSPESSPKSSLDKKLPMRRFSKS</sequence>
<feature type="transmembrane region" description="Helical" evidence="2">
    <location>
        <begin position="6"/>
        <end position="35"/>
    </location>
</feature>
<dbReference type="AlphaFoldDB" id="A0A0D2PC89"/>
<protein>
    <submittedName>
        <fullName evidence="3">Uncharacterized protein</fullName>
    </submittedName>
</protein>
<evidence type="ECO:0000256" key="2">
    <source>
        <dbReference type="SAM" id="Phobius"/>
    </source>
</evidence>
<evidence type="ECO:0000256" key="1">
    <source>
        <dbReference type="SAM" id="MobiDB-lite"/>
    </source>
</evidence>
<keyword evidence="2" id="KW-0472">Membrane</keyword>
<feature type="region of interest" description="Disordered" evidence="1">
    <location>
        <begin position="204"/>
        <end position="347"/>
    </location>
</feature>
<proteinExistence type="predicted"/>
<gene>
    <name evidence="3" type="ORF">HYPSUDRAFT_82831</name>
</gene>
<dbReference type="EMBL" id="KN817521">
    <property type="protein sequence ID" value="KJA28494.1"/>
    <property type="molecule type" value="Genomic_DNA"/>
</dbReference>
<feature type="compositionally biased region" description="Basic residues" evidence="1">
    <location>
        <begin position="213"/>
        <end position="222"/>
    </location>
</feature>
<evidence type="ECO:0000313" key="3">
    <source>
        <dbReference type="EMBL" id="KJA28494.1"/>
    </source>
</evidence>
<organism evidence="3 4">
    <name type="scientific">Hypholoma sublateritium (strain FD-334 SS-4)</name>
    <dbReference type="NCBI Taxonomy" id="945553"/>
    <lineage>
        <taxon>Eukaryota</taxon>
        <taxon>Fungi</taxon>
        <taxon>Dikarya</taxon>
        <taxon>Basidiomycota</taxon>
        <taxon>Agaricomycotina</taxon>
        <taxon>Agaricomycetes</taxon>
        <taxon>Agaricomycetidae</taxon>
        <taxon>Agaricales</taxon>
        <taxon>Agaricineae</taxon>
        <taxon>Strophariaceae</taxon>
        <taxon>Hypholoma</taxon>
    </lineage>
</organism>
<reference evidence="4" key="1">
    <citation type="submission" date="2014-04" db="EMBL/GenBank/DDBJ databases">
        <title>Evolutionary Origins and Diversification of the Mycorrhizal Mutualists.</title>
        <authorList>
            <consortium name="DOE Joint Genome Institute"/>
            <consortium name="Mycorrhizal Genomics Consortium"/>
            <person name="Kohler A."/>
            <person name="Kuo A."/>
            <person name="Nagy L.G."/>
            <person name="Floudas D."/>
            <person name="Copeland A."/>
            <person name="Barry K.W."/>
            <person name="Cichocki N."/>
            <person name="Veneault-Fourrey C."/>
            <person name="LaButti K."/>
            <person name="Lindquist E.A."/>
            <person name="Lipzen A."/>
            <person name="Lundell T."/>
            <person name="Morin E."/>
            <person name="Murat C."/>
            <person name="Riley R."/>
            <person name="Ohm R."/>
            <person name="Sun H."/>
            <person name="Tunlid A."/>
            <person name="Henrissat B."/>
            <person name="Grigoriev I.V."/>
            <person name="Hibbett D.S."/>
            <person name="Martin F."/>
        </authorList>
    </citation>
    <scope>NUCLEOTIDE SEQUENCE [LARGE SCALE GENOMIC DNA]</scope>
    <source>
        <strain evidence="4">FD-334 SS-4</strain>
    </source>
</reference>
<keyword evidence="4" id="KW-1185">Reference proteome</keyword>